<dbReference type="EMBL" id="MU273553">
    <property type="protein sequence ID" value="KAI0032197.1"/>
    <property type="molecule type" value="Genomic_DNA"/>
</dbReference>
<dbReference type="Proteomes" id="UP000814128">
    <property type="component" value="Unassembled WGS sequence"/>
</dbReference>
<name>A0ACB8QKJ7_9AGAM</name>
<evidence type="ECO:0000313" key="2">
    <source>
        <dbReference type="Proteomes" id="UP000814128"/>
    </source>
</evidence>
<gene>
    <name evidence="1" type="ORF">K488DRAFT_86065</name>
</gene>
<organism evidence="1 2">
    <name type="scientific">Vararia minispora EC-137</name>
    <dbReference type="NCBI Taxonomy" id="1314806"/>
    <lineage>
        <taxon>Eukaryota</taxon>
        <taxon>Fungi</taxon>
        <taxon>Dikarya</taxon>
        <taxon>Basidiomycota</taxon>
        <taxon>Agaricomycotina</taxon>
        <taxon>Agaricomycetes</taxon>
        <taxon>Russulales</taxon>
        <taxon>Lachnocladiaceae</taxon>
        <taxon>Vararia</taxon>
    </lineage>
</organism>
<accession>A0ACB8QKJ7</accession>
<sequence length="911" mass="102092">MAFVYLAEPSRTPNKRRAEDEDADPFEKKLSLSDLASGVVGYVEGHVFVTSGHNFSFRTSLDRSMSNDPTAISSAPVPASSPKPFPPSPPPHSDHLAINDSSRSVSREVKMEYFGSHALSLASPLPEPRARSAAHTGSEHEPPSVLPLVTQVISSACHELEPVSGDSLNLSAGLPARASVEKQQRENKHRRRRKNQKRELSHAPAVSGAVATSTAVTQSVSLIAEPNVNELQGLRTRVADYIPLKKLEPWKKVSCIGIVSYIRGVQPTKKGISKWSQSINLFDPSYLADLGNHLYDDTKAIGVVSTLFSKEYKEWLPSPKVGQVLVYYMVKASINKQGGKLQLTGFENEYRWAIFDPGTRQFAYGDEGEAPQSVILEAGFGPEYSPFLGLRNDSPEYDYCLRLSEWWRYIQLRRADTFAHQVTFGDDNGIHDQVSHAGSGQLTHGGKKGREHRLLGEAELRVWFNCTVLFTQPSSRDDSEHHYVNVTDYTTRTGFCQNLDSRCPPNLSKMTLCIEMWGDKAVDLGNSMKPGDYYRLNNVRLKTGNNGFIEGVFREVHHAKKLDDNDLADDEHFAQLIERELEWDKTNVSPNHFEHLTFSEADDRQPFDCTVEVLHAEYREGDSSKVYVTDYSTRKDFAPILPAAWYDQVMRGTILRIELADAQSSMAQSMKPGDFFSIKNLLLHTKKNKVSGRLGGSDRLITKVNANNAENVQLKALLERKEAFYATLHAARKVQPLPKSSKPPPKPCSNSKSIHYVKSNSQHPGVFNVSARVVACFPADLREAICLVCEACEEGIKLDAATLTCPNCRGECFDYGYNLLFMLKDEHSPDMISVSVDEHWPVLVDLTPSSLAQASDTDRREQLAQRLRPYISHSQAEYQSERESGQLHDFAIESWEYLGKEETRYIKYGLR</sequence>
<comment type="caution">
    <text evidence="1">The sequence shown here is derived from an EMBL/GenBank/DDBJ whole genome shotgun (WGS) entry which is preliminary data.</text>
</comment>
<reference evidence="1" key="1">
    <citation type="submission" date="2021-02" db="EMBL/GenBank/DDBJ databases">
        <authorList>
            <consortium name="DOE Joint Genome Institute"/>
            <person name="Ahrendt S."/>
            <person name="Looney B.P."/>
            <person name="Miyauchi S."/>
            <person name="Morin E."/>
            <person name="Drula E."/>
            <person name="Courty P.E."/>
            <person name="Chicoki N."/>
            <person name="Fauchery L."/>
            <person name="Kohler A."/>
            <person name="Kuo A."/>
            <person name="Labutti K."/>
            <person name="Pangilinan J."/>
            <person name="Lipzen A."/>
            <person name="Riley R."/>
            <person name="Andreopoulos W."/>
            <person name="He G."/>
            <person name="Johnson J."/>
            <person name="Barry K.W."/>
            <person name="Grigoriev I.V."/>
            <person name="Nagy L."/>
            <person name="Hibbett D."/>
            <person name="Henrissat B."/>
            <person name="Matheny P.B."/>
            <person name="Labbe J."/>
            <person name="Martin F."/>
        </authorList>
    </citation>
    <scope>NUCLEOTIDE SEQUENCE</scope>
    <source>
        <strain evidence="1">EC-137</strain>
    </source>
</reference>
<protein>
    <submittedName>
        <fullName evidence="1">Uncharacterized protein</fullName>
    </submittedName>
</protein>
<keyword evidence="2" id="KW-1185">Reference proteome</keyword>
<reference evidence="1" key="2">
    <citation type="journal article" date="2022" name="New Phytol.">
        <title>Evolutionary transition to the ectomycorrhizal habit in the genomes of a hyperdiverse lineage of mushroom-forming fungi.</title>
        <authorList>
            <person name="Looney B."/>
            <person name="Miyauchi S."/>
            <person name="Morin E."/>
            <person name="Drula E."/>
            <person name="Courty P.E."/>
            <person name="Kohler A."/>
            <person name="Kuo A."/>
            <person name="LaButti K."/>
            <person name="Pangilinan J."/>
            <person name="Lipzen A."/>
            <person name="Riley R."/>
            <person name="Andreopoulos W."/>
            <person name="He G."/>
            <person name="Johnson J."/>
            <person name="Nolan M."/>
            <person name="Tritt A."/>
            <person name="Barry K.W."/>
            <person name="Grigoriev I.V."/>
            <person name="Nagy L.G."/>
            <person name="Hibbett D."/>
            <person name="Henrissat B."/>
            <person name="Matheny P.B."/>
            <person name="Labbe J."/>
            <person name="Martin F.M."/>
        </authorList>
    </citation>
    <scope>NUCLEOTIDE SEQUENCE</scope>
    <source>
        <strain evidence="1">EC-137</strain>
    </source>
</reference>
<evidence type="ECO:0000313" key="1">
    <source>
        <dbReference type="EMBL" id="KAI0032197.1"/>
    </source>
</evidence>
<proteinExistence type="predicted"/>